<dbReference type="PIRSF" id="PIRSF004846">
    <property type="entry name" value="ModA"/>
    <property type="match status" value="1"/>
</dbReference>
<keyword evidence="6" id="KW-1185">Reference proteome</keyword>
<dbReference type="Pfam" id="PF13531">
    <property type="entry name" value="SBP_bac_11"/>
    <property type="match status" value="1"/>
</dbReference>
<dbReference type="PANTHER" id="PTHR30632">
    <property type="entry name" value="MOLYBDATE-BINDING PERIPLASMIC PROTEIN"/>
    <property type="match status" value="1"/>
</dbReference>
<accession>A0ABN3BJ69</accession>
<protein>
    <submittedName>
        <fullName evidence="5">Molybdate ABC transporter substrate-binding protein</fullName>
    </submittedName>
</protein>
<dbReference type="CDD" id="cd13538">
    <property type="entry name" value="PBP2_ModA_like_1"/>
    <property type="match status" value="1"/>
</dbReference>
<dbReference type="PROSITE" id="PS51257">
    <property type="entry name" value="PROKAR_LIPOPROTEIN"/>
    <property type="match status" value="1"/>
</dbReference>
<keyword evidence="2" id="KW-0479">Metal-binding</keyword>
<organism evidence="5 6">
    <name type="scientific">Sinomonas flava</name>
    <dbReference type="NCBI Taxonomy" id="496857"/>
    <lineage>
        <taxon>Bacteria</taxon>
        <taxon>Bacillati</taxon>
        <taxon>Actinomycetota</taxon>
        <taxon>Actinomycetes</taxon>
        <taxon>Micrococcales</taxon>
        <taxon>Micrococcaceae</taxon>
        <taxon>Sinomonas</taxon>
    </lineage>
</organism>
<feature type="signal peptide" evidence="4">
    <location>
        <begin position="1"/>
        <end position="21"/>
    </location>
</feature>
<evidence type="ECO:0000256" key="4">
    <source>
        <dbReference type="SAM" id="SignalP"/>
    </source>
</evidence>
<evidence type="ECO:0000256" key="3">
    <source>
        <dbReference type="ARBA" id="ARBA00022729"/>
    </source>
</evidence>
<dbReference type="Gene3D" id="3.40.190.10">
    <property type="entry name" value="Periplasmic binding protein-like II"/>
    <property type="match status" value="2"/>
</dbReference>
<evidence type="ECO:0000256" key="2">
    <source>
        <dbReference type="ARBA" id="ARBA00022723"/>
    </source>
</evidence>
<dbReference type="InterPro" id="IPR050682">
    <property type="entry name" value="ModA/WtpA"/>
</dbReference>
<proteinExistence type="inferred from homology"/>
<evidence type="ECO:0000313" key="6">
    <source>
        <dbReference type="Proteomes" id="UP001500432"/>
    </source>
</evidence>
<feature type="chain" id="PRO_5047516046" evidence="4">
    <location>
        <begin position="22"/>
        <end position="262"/>
    </location>
</feature>
<dbReference type="InterPro" id="IPR005950">
    <property type="entry name" value="ModA"/>
</dbReference>
<name>A0ABN3BJ69_9MICC</name>
<gene>
    <name evidence="5" type="primary">modA</name>
    <name evidence="5" type="ORF">GCM10009849_01020</name>
</gene>
<dbReference type="EMBL" id="BAAAQW010000001">
    <property type="protein sequence ID" value="GAA2196338.1"/>
    <property type="molecule type" value="Genomic_DNA"/>
</dbReference>
<comment type="similarity">
    <text evidence="1">Belongs to the bacterial solute-binding protein ModA family.</text>
</comment>
<evidence type="ECO:0000313" key="5">
    <source>
        <dbReference type="EMBL" id="GAA2196338.1"/>
    </source>
</evidence>
<dbReference type="Proteomes" id="UP001500432">
    <property type="component" value="Unassembled WGS sequence"/>
</dbReference>
<dbReference type="SUPFAM" id="SSF53850">
    <property type="entry name" value="Periplasmic binding protein-like II"/>
    <property type="match status" value="1"/>
</dbReference>
<reference evidence="5 6" key="1">
    <citation type="journal article" date="2019" name="Int. J. Syst. Evol. Microbiol.">
        <title>The Global Catalogue of Microorganisms (GCM) 10K type strain sequencing project: providing services to taxonomists for standard genome sequencing and annotation.</title>
        <authorList>
            <consortium name="The Broad Institute Genomics Platform"/>
            <consortium name="The Broad Institute Genome Sequencing Center for Infectious Disease"/>
            <person name="Wu L."/>
            <person name="Ma J."/>
        </authorList>
    </citation>
    <scope>NUCLEOTIDE SEQUENCE [LARGE SCALE GENOMIC DNA]</scope>
    <source>
        <strain evidence="5 6">JCM 16034</strain>
    </source>
</reference>
<keyword evidence="3 4" id="KW-0732">Signal</keyword>
<sequence length="262" mass="25775">MRRLIAAAAAAVGLVALTACGGMTGGSGASSSSVKGSVTVFAAASLKQSFTDIGKKFETANPGVEVTFNFAGSSDLAAQISQGAKADVFASADTRTMDKITGGGLADGDPRAFATNTLVIAVRPGNPAGITGLADLAKPGVKLVACAPQVPCGSAARTAEAAADNGAGITLRPVSEESNVTDVLGKVIAGEADAGLVYITDVRGSGGKAEAVTFPEAASAVNTYPIVPLAESKNVEAARAFTAYVLGPDGRKALADAGFGAP</sequence>
<evidence type="ECO:0000256" key="1">
    <source>
        <dbReference type="ARBA" id="ARBA00009175"/>
    </source>
</evidence>
<dbReference type="NCBIfam" id="TIGR01256">
    <property type="entry name" value="modA"/>
    <property type="match status" value="1"/>
</dbReference>
<dbReference type="PANTHER" id="PTHR30632:SF0">
    <property type="entry name" value="SULFATE-BINDING PROTEIN"/>
    <property type="match status" value="1"/>
</dbReference>
<comment type="caution">
    <text evidence="5">The sequence shown here is derived from an EMBL/GenBank/DDBJ whole genome shotgun (WGS) entry which is preliminary data.</text>
</comment>
<dbReference type="RefSeq" id="WP_425564269.1">
    <property type="nucleotide sequence ID" value="NZ_BAAAQW010000001.1"/>
</dbReference>